<accession>A0A1Y0IUZ9</accession>
<evidence type="ECO:0008006" key="3">
    <source>
        <dbReference type="Google" id="ProtNLM"/>
    </source>
</evidence>
<dbReference type="PANTHER" id="PTHR41291">
    <property type="entry name" value="DNA ALKYLATION REPAIR PROTEIN"/>
    <property type="match status" value="1"/>
</dbReference>
<gene>
    <name evidence="1" type="ORF">CBW65_21695</name>
</gene>
<dbReference type="Gene3D" id="1.25.10.90">
    <property type="match status" value="1"/>
</dbReference>
<dbReference type="SUPFAM" id="SSF48371">
    <property type="entry name" value="ARM repeat"/>
    <property type="match status" value="1"/>
</dbReference>
<evidence type="ECO:0000313" key="2">
    <source>
        <dbReference type="Proteomes" id="UP000195437"/>
    </source>
</evidence>
<dbReference type="CDD" id="cd06561">
    <property type="entry name" value="AlkD_like"/>
    <property type="match status" value="1"/>
</dbReference>
<reference evidence="2" key="1">
    <citation type="submission" date="2017-05" db="EMBL/GenBank/DDBJ databases">
        <authorList>
            <person name="Sung H."/>
        </authorList>
    </citation>
    <scope>NUCLEOTIDE SEQUENCE [LARGE SCALE GENOMIC DNA]</scope>
    <source>
        <strain evidence="2">AR23208</strain>
    </source>
</reference>
<dbReference type="KEGG" id="tum:CBW65_21695"/>
<organism evidence="1 2">
    <name type="scientific">Tumebacillus avium</name>
    <dbReference type="NCBI Taxonomy" id="1903704"/>
    <lineage>
        <taxon>Bacteria</taxon>
        <taxon>Bacillati</taxon>
        <taxon>Bacillota</taxon>
        <taxon>Bacilli</taxon>
        <taxon>Bacillales</taxon>
        <taxon>Alicyclobacillaceae</taxon>
        <taxon>Tumebacillus</taxon>
    </lineage>
</organism>
<dbReference type="PANTHER" id="PTHR41291:SF1">
    <property type="entry name" value="DNA ALKYLATION REPAIR PROTEIN"/>
    <property type="match status" value="1"/>
</dbReference>
<keyword evidence="2" id="KW-1185">Reference proteome</keyword>
<proteinExistence type="predicted"/>
<dbReference type="Pfam" id="PF08713">
    <property type="entry name" value="DNA_alkylation"/>
    <property type="match status" value="1"/>
</dbReference>
<dbReference type="EMBL" id="CP021434">
    <property type="protein sequence ID" value="ARU63305.1"/>
    <property type="molecule type" value="Genomic_DNA"/>
</dbReference>
<dbReference type="InterPro" id="IPR016024">
    <property type="entry name" value="ARM-type_fold"/>
</dbReference>
<dbReference type="OrthoDB" id="9801369at2"/>
<protein>
    <recommendedName>
        <fullName evidence="3">DNA alkylation repair protein</fullName>
    </recommendedName>
</protein>
<dbReference type="Proteomes" id="UP000195437">
    <property type="component" value="Chromosome"/>
</dbReference>
<evidence type="ECO:0000313" key="1">
    <source>
        <dbReference type="EMBL" id="ARU63305.1"/>
    </source>
</evidence>
<dbReference type="InterPro" id="IPR014825">
    <property type="entry name" value="DNA_alkylation"/>
</dbReference>
<sequence length="229" mass="25703">MDLQTVMARLEEMGTEQARKTYIRHGLGENTFGVSFANMKALAKEIKKDQELAEQLWETGNFEARNMATLIADPKKVSIATLDAWVRSLNSHTLTDTLTSNLAGKTKFTRELMEMWIGEQDVEFVGRSGWQMLTLIALSKEEVPDELFEPYLAVIEARIHSSKNRIKEAMNSSLIAIGARNDALEEKAVAAAKRIGVVDVDHGDTACKTPDAVEYIMRMKERKLAKAKR</sequence>
<name>A0A1Y0IUZ9_9BACL</name>
<dbReference type="AlphaFoldDB" id="A0A1Y0IUZ9"/>
<dbReference type="RefSeq" id="WP_087458649.1">
    <property type="nucleotide sequence ID" value="NZ_CP021434.1"/>
</dbReference>